<dbReference type="PRINTS" id="PR00111">
    <property type="entry name" value="ABHYDROLASE"/>
</dbReference>
<accession>A0A1F5Z471</accession>
<evidence type="ECO:0000313" key="2">
    <source>
        <dbReference type="EMBL" id="OGG07250.1"/>
    </source>
</evidence>
<dbReference type="InterPro" id="IPR000073">
    <property type="entry name" value="AB_hydrolase_1"/>
</dbReference>
<evidence type="ECO:0000313" key="3">
    <source>
        <dbReference type="Proteomes" id="UP000178681"/>
    </source>
</evidence>
<proteinExistence type="predicted"/>
<name>A0A1F5Z471_9BACT</name>
<dbReference type="InterPro" id="IPR029058">
    <property type="entry name" value="AB_hydrolase_fold"/>
</dbReference>
<reference evidence="2 3" key="1">
    <citation type="journal article" date="2016" name="Nat. Commun.">
        <title>Thousands of microbial genomes shed light on interconnected biogeochemical processes in an aquifer system.</title>
        <authorList>
            <person name="Anantharaman K."/>
            <person name="Brown C.T."/>
            <person name="Hug L.A."/>
            <person name="Sharon I."/>
            <person name="Castelle C.J."/>
            <person name="Probst A.J."/>
            <person name="Thomas B.C."/>
            <person name="Singh A."/>
            <person name="Wilkins M.J."/>
            <person name="Karaoz U."/>
            <person name="Brodie E.L."/>
            <person name="Williams K.H."/>
            <person name="Hubbard S.S."/>
            <person name="Banfield J.F."/>
        </authorList>
    </citation>
    <scope>NUCLEOTIDE SEQUENCE [LARGE SCALE GENOMIC DNA]</scope>
</reference>
<organism evidence="2 3">
    <name type="scientific">Candidatus Gottesmanbacteria bacterium RIFCSPHIGHO2_01_FULL_42_12</name>
    <dbReference type="NCBI Taxonomy" id="1798377"/>
    <lineage>
        <taxon>Bacteria</taxon>
        <taxon>Candidatus Gottesmaniibacteriota</taxon>
    </lineage>
</organism>
<feature type="domain" description="AB hydrolase-1" evidence="1">
    <location>
        <begin position="29"/>
        <end position="239"/>
    </location>
</feature>
<dbReference type="STRING" id="1798377.A2872_01435"/>
<evidence type="ECO:0000259" key="1">
    <source>
        <dbReference type="Pfam" id="PF12697"/>
    </source>
</evidence>
<gene>
    <name evidence="2" type="ORF">A2872_01435</name>
</gene>
<dbReference type="SUPFAM" id="SSF53474">
    <property type="entry name" value="alpha/beta-Hydrolases"/>
    <property type="match status" value="1"/>
</dbReference>
<dbReference type="EMBL" id="MFJG01000009">
    <property type="protein sequence ID" value="OGG07250.1"/>
    <property type="molecule type" value="Genomic_DNA"/>
</dbReference>
<sequence length="246" mass="28581">MEIEEKSVETSYGKIWYLEAGTGSKVFYFFHGFWGDPRGINGLSSILIPKGYKIIAPYLPGHGKSHSLQFKFDFQDFLLEMEEFVKLTSGNLRIVLFGNSFGGGLAINLARRLKTEGIIVSVPLLQSIKLDDYPRAIWEISKDRIFDGLAAFSLKKDKRLTYFAELPKMKKRWLRDLISGVRLIKDFSLDKGYKLQTKSVIIRGNKDWVSRNYKKYNFDKHVALSGGHYYFLRQYDKFFKELRESI</sequence>
<comment type="caution">
    <text evidence="2">The sequence shown here is derived from an EMBL/GenBank/DDBJ whole genome shotgun (WGS) entry which is preliminary data.</text>
</comment>
<dbReference type="Proteomes" id="UP000178681">
    <property type="component" value="Unassembled WGS sequence"/>
</dbReference>
<dbReference type="Gene3D" id="3.40.50.1820">
    <property type="entry name" value="alpha/beta hydrolase"/>
    <property type="match status" value="1"/>
</dbReference>
<dbReference type="AlphaFoldDB" id="A0A1F5Z471"/>
<dbReference type="Pfam" id="PF12697">
    <property type="entry name" value="Abhydrolase_6"/>
    <property type="match status" value="1"/>
</dbReference>
<protein>
    <recommendedName>
        <fullName evidence="1">AB hydrolase-1 domain-containing protein</fullName>
    </recommendedName>
</protein>